<keyword evidence="8" id="KW-1185">Reference proteome</keyword>
<sequence length="224" mass="23626">MIEFAAAILVFLAAHVLPAATGLRGFLIAKIGRRLYVTGYSLVSLATIAWVIAAALTAPYIEIWPPGRAAAVVAILAMLPACILFAGAALRPNPLSVSFAGGMTDAQRPGLLAVTRHPILWAFFFWASGHAVANGDLVALILFGAFAVFSLFGMRRLERRAGGRLSAADLAAARAIAEGPLSRRLAAAMTLRTAVELLLGLLLYAVFLHLHGPVIGVDPLAYFI</sequence>
<evidence type="ECO:0000256" key="3">
    <source>
        <dbReference type="ARBA" id="ARBA00022989"/>
    </source>
</evidence>
<keyword evidence="2 5" id="KW-0812">Transmembrane</keyword>
<protein>
    <recommendedName>
        <fullName evidence="6">NnrU domain-containing protein</fullName>
    </recommendedName>
</protein>
<keyword evidence="3 5" id="KW-1133">Transmembrane helix</keyword>
<comment type="subcellular location">
    <subcellularLocation>
        <location evidence="1">Membrane</location>
        <topology evidence="1">Multi-pass membrane protein</topology>
    </subcellularLocation>
</comment>
<dbReference type="RefSeq" id="WP_167230108.1">
    <property type="nucleotide sequence ID" value="NZ_JAAQPH010000027.1"/>
</dbReference>
<evidence type="ECO:0000256" key="5">
    <source>
        <dbReference type="SAM" id="Phobius"/>
    </source>
</evidence>
<evidence type="ECO:0000256" key="4">
    <source>
        <dbReference type="ARBA" id="ARBA00023136"/>
    </source>
</evidence>
<dbReference type="InterPro" id="IPR009915">
    <property type="entry name" value="NnrU_dom"/>
</dbReference>
<feature type="transmembrane region" description="Helical" evidence="5">
    <location>
        <begin position="119"/>
        <end position="152"/>
    </location>
</feature>
<accession>A0A967KE99</accession>
<evidence type="ECO:0000256" key="2">
    <source>
        <dbReference type="ARBA" id="ARBA00022692"/>
    </source>
</evidence>
<dbReference type="AlphaFoldDB" id="A0A967KE99"/>
<reference evidence="7" key="1">
    <citation type="submission" date="2020-03" db="EMBL/GenBank/DDBJ databases">
        <title>Genome of Pelagibius litoralis DSM 21314T.</title>
        <authorList>
            <person name="Wang G."/>
        </authorList>
    </citation>
    <scope>NUCLEOTIDE SEQUENCE</scope>
    <source>
        <strain evidence="7">DSM 21314</strain>
    </source>
</reference>
<dbReference type="GO" id="GO:0016020">
    <property type="term" value="C:membrane"/>
    <property type="evidence" value="ECO:0007669"/>
    <property type="project" value="UniProtKB-SubCell"/>
</dbReference>
<gene>
    <name evidence="7" type="ORF">HBA54_24870</name>
</gene>
<dbReference type="Pfam" id="PF07298">
    <property type="entry name" value="NnrU"/>
    <property type="match status" value="1"/>
</dbReference>
<evidence type="ECO:0000313" key="7">
    <source>
        <dbReference type="EMBL" id="NIA71834.1"/>
    </source>
</evidence>
<feature type="transmembrane region" description="Helical" evidence="5">
    <location>
        <begin position="35"/>
        <end position="57"/>
    </location>
</feature>
<dbReference type="EMBL" id="JAAQPH010000027">
    <property type="protein sequence ID" value="NIA71834.1"/>
    <property type="molecule type" value="Genomic_DNA"/>
</dbReference>
<comment type="caution">
    <text evidence="7">The sequence shown here is derived from an EMBL/GenBank/DDBJ whole genome shotgun (WGS) entry which is preliminary data.</text>
</comment>
<feature type="domain" description="NnrU" evidence="6">
    <location>
        <begin position="4"/>
        <end position="219"/>
    </location>
</feature>
<keyword evidence="4 5" id="KW-0472">Membrane</keyword>
<feature type="transmembrane region" description="Helical" evidence="5">
    <location>
        <begin position="191"/>
        <end position="210"/>
    </location>
</feature>
<organism evidence="7 8">
    <name type="scientific">Pelagibius litoralis</name>
    <dbReference type="NCBI Taxonomy" id="374515"/>
    <lineage>
        <taxon>Bacteria</taxon>
        <taxon>Pseudomonadati</taxon>
        <taxon>Pseudomonadota</taxon>
        <taxon>Alphaproteobacteria</taxon>
        <taxon>Rhodospirillales</taxon>
        <taxon>Rhodovibrionaceae</taxon>
        <taxon>Pelagibius</taxon>
    </lineage>
</organism>
<name>A0A967KE99_9PROT</name>
<evidence type="ECO:0000313" key="8">
    <source>
        <dbReference type="Proteomes" id="UP000761264"/>
    </source>
</evidence>
<feature type="transmembrane region" description="Helical" evidence="5">
    <location>
        <begin position="69"/>
        <end position="90"/>
    </location>
</feature>
<dbReference type="Proteomes" id="UP000761264">
    <property type="component" value="Unassembled WGS sequence"/>
</dbReference>
<evidence type="ECO:0000259" key="6">
    <source>
        <dbReference type="Pfam" id="PF07298"/>
    </source>
</evidence>
<proteinExistence type="predicted"/>
<evidence type="ECO:0000256" key="1">
    <source>
        <dbReference type="ARBA" id="ARBA00004141"/>
    </source>
</evidence>